<gene>
    <name evidence="2" type="ORF">CDV28_11420</name>
</gene>
<evidence type="ECO:0000256" key="1">
    <source>
        <dbReference type="SAM" id="Phobius"/>
    </source>
</evidence>
<dbReference type="Proteomes" id="UP000316238">
    <property type="component" value="Unassembled WGS sequence"/>
</dbReference>
<evidence type="ECO:0000313" key="3">
    <source>
        <dbReference type="Proteomes" id="UP000316238"/>
    </source>
</evidence>
<evidence type="ECO:0000313" key="2">
    <source>
        <dbReference type="EMBL" id="TAA74935.1"/>
    </source>
</evidence>
<feature type="transmembrane region" description="Helical" evidence="1">
    <location>
        <begin position="43"/>
        <end position="66"/>
    </location>
</feature>
<name>A0A521G1P4_9BACT</name>
<dbReference type="AlphaFoldDB" id="A0A521G1P4"/>
<keyword evidence="1" id="KW-0472">Membrane</keyword>
<accession>A0A521G1P4</accession>
<keyword evidence="1" id="KW-1133">Transmembrane helix</keyword>
<dbReference type="EMBL" id="NQJD01000014">
    <property type="protein sequence ID" value="TAA74935.1"/>
    <property type="molecule type" value="Genomic_DNA"/>
</dbReference>
<protein>
    <submittedName>
        <fullName evidence="2">Uncharacterized protein</fullName>
    </submittedName>
</protein>
<sequence length="433" mass="47323">MNFSVLHLFAGLFLLVVIFFSAKRSAFCILRKKEIQPDVAKDVMKILSVAFFVVYLFTALLSYLLLTPQVAEPFRTMLSPPANIAPAVPIVAIPHGKMAAEQGRDERQRLLAEETELLIRAAEERHQLFSQKSPYVVPEGISGTEDKYIVPHVEQLAPPAAPNENALAENKISVQELVASAEGISSILPEQHQHPLQIPVQSSAEQIIPLQEPPSAPAASEMNSPAQVVTPQQQALPEILQPTATSAAIPKGIDQQIAMTQQQPVQSLPAIQKVSCEEIKGYMDDTDYQVLRSAIAKPAGVVTPWKGPNGAYHVTAGAIKGSCREYSIQANLSEKSLQCHVSCVSSTSIAAPANSRMIPQQRSDQEVIRDSMNSSDQDAFIKALTYHGPVSWRSLNGVFYTVAPVRLNGPCKVYHVQANIQGRVFQYNESNCQ</sequence>
<proteinExistence type="predicted"/>
<feature type="transmembrane region" description="Helical" evidence="1">
    <location>
        <begin position="6"/>
        <end position="22"/>
    </location>
</feature>
<keyword evidence="3" id="KW-1185">Reference proteome</keyword>
<organism evidence="2 3">
    <name type="scientific">Candidatus Electronema aureum</name>
    <dbReference type="NCBI Taxonomy" id="2005002"/>
    <lineage>
        <taxon>Bacteria</taxon>
        <taxon>Pseudomonadati</taxon>
        <taxon>Thermodesulfobacteriota</taxon>
        <taxon>Desulfobulbia</taxon>
        <taxon>Desulfobulbales</taxon>
        <taxon>Desulfobulbaceae</taxon>
        <taxon>Candidatus Electronema</taxon>
    </lineage>
</organism>
<keyword evidence="1" id="KW-0812">Transmembrane</keyword>
<reference evidence="2" key="1">
    <citation type="submission" date="2017-07" db="EMBL/GenBank/DDBJ databases">
        <title>The cable genome - Insights into the physiology and evolution of filamentous bacteria capable of sulfide oxidation via long distance electron transfer.</title>
        <authorList>
            <person name="Thorup C."/>
            <person name="Bjerg J.T."/>
            <person name="Schreiber L."/>
            <person name="Nielsen L.P."/>
            <person name="Kjeldsen K.U."/>
            <person name="Boesen T."/>
            <person name="Boggild A."/>
            <person name="Meysman F."/>
            <person name="Geelhoed J."/>
            <person name="Schramm A."/>
        </authorList>
    </citation>
    <scope>NUCLEOTIDE SEQUENCE [LARGE SCALE GENOMIC DNA]</scope>
    <source>
        <strain evidence="2">GS</strain>
    </source>
</reference>
<comment type="caution">
    <text evidence="2">The sequence shown here is derived from an EMBL/GenBank/DDBJ whole genome shotgun (WGS) entry which is preliminary data.</text>
</comment>